<dbReference type="Gene3D" id="3.20.20.20">
    <property type="entry name" value="Dihydropteroate synthase-like"/>
    <property type="match status" value="1"/>
</dbReference>
<accession>A0ABP8Z713</accession>
<keyword evidence="7 10" id="KW-0479">Metal-binding</keyword>
<keyword evidence="9 10" id="KW-0289">Folate biosynthesis</keyword>
<evidence type="ECO:0000256" key="7">
    <source>
        <dbReference type="ARBA" id="ARBA00022723"/>
    </source>
</evidence>
<evidence type="ECO:0000256" key="6">
    <source>
        <dbReference type="ARBA" id="ARBA00022679"/>
    </source>
</evidence>
<dbReference type="Pfam" id="PF00809">
    <property type="entry name" value="Pterin_bind"/>
    <property type="match status" value="1"/>
</dbReference>
<dbReference type="CDD" id="cd00739">
    <property type="entry name" value="DHPS"/>
    <property type="match status" value="1"/>
</dbReference>
<comment type="similarity">
    <text evidence="4 10">Belongs to the DHPS family.</text>
</comment>
<dbReference type="NCBIfam" id="TIGR01496">
    <property type="entry name" value="DHPS"/>
    <property type="match status" value="1"/>
</dbReference>
<comment type="caution">
    <text evidence="12">The sequence shown here is derived from an EMBL/GenBank/DDBJ whole genome shotgun (WGS) entry which is preliminary data.</text>
</comment>
<protein>
    <recommendedName>
        <fullName evidence="5 10">Dihydropteroate synthase</fullName>
        <shortName evidence="10">DHPS</shortName>
        <ecNumber evidence="5 10">2.5.1.15</ecNumber>
    </recommendedName>
    <alternativeName>
        <fullName evidence="10">Dihydropteroate pyrophosphorylase</fullName>
    </alternativeName>
</protein>
<gene>
    <name evidence="12" type="primary">folP</name>
    <name evidence="12" type="ORF">GCM10025783_20570</name>
</gene>
<dbReference type="InterPro" id="IPR011005">
    <property type="entry name" value="Dihydropteroate_synth-like_sf"/>
</dbReference>
<keyword evidence="6 10" id="KW-0808">Transferase</keyword>
<evidence type="ECO:0000313" key="12">
    <source>
        <dbReference type="EMBL" id="GAA4748297.1"/>
    </source>
</evidence>
<name>A0ABP8Z713_9MICO</name>
<reference evidence="13" key="1">
    <citation type="journal article" date="2019" name="Int. J. Syst. Evol. Microbiol.">
        <title>The Global Catalogue of Microorganisms (GCM) 10K type strain sequencing project: providing services to taxonomists for standard genome sequencing and annotation.</title>
        <authorList>
            <consortium name="The Broad Institute Genomics Platform"/>
            <consortium name="The Broad Institute Genome Sequencing Center for Infectious Disease"/>
            <person name="Wu L."/>
            <person name="Ma J."/>
        </authorList>
    </citation>
    <scope>NUCLEOTIDE SEQUENCE [LARGE SCALE GENOMIC DNA]</scope>
    <source>
        <strain evidence="13">JCM 19015</strain>
    </source>
</reference>
<dbReference type="PROSITE" id="PS00792">
    <property type="entry name" value="DHPS_1"/>
    <property type="match status" value="1"/>
</dbReference>
<evidence type="ECO:0000256" key="9">
    <source>
        <dbReference type="ARBA" id="ARBA00022909"/>
    </source>
</evidence>
<feature type="domain" description="Pterin-binding" evidence="11">
    <location>
        <begin position="8"/>
        <end position="256"/>
    </location>
</feature>
<dbReference type="PANTHER" id="PTHR20941:SF1">
    <property type="entry name" value="FOLIC ACID SYNTHESIS PROTEIN FOL1"/>
    <property type="match status" value="1"/>
</dbReference>
<proteinExistence type="inferred from homology"/>
<dbReference type="PROSITE" id="PS00793">
    <property type="entry name" value="DHPS_2"/>
    <property type="match status" value="1"/>
</dbReference>
<evidence type="ECO:0000256" key="1">
    <source>
        <dbReference type="ARBA" id="ARBA00000012"/>
    </source>
</evidence>
<dbReference type="InterPro" id="IPR006390">
    <property type="entry name" value="DHP_synth_dom"/>
</dbReference>
<evidence type="ECO:0000256" key="8">
    <source>
        <dbReference type="ARBA" id="ARBA00022842"/>
    </source>
</evidence>
<keyword evidence="8 10" id="KW-0460">Magnesium</keyword>
<dbReference type="SUPFAM" id="SSF51717">
    <property type="entry name" value="Dihydropteroate synthetase-like"/>
    <property type="match status" value="1"/>
</dbReference>
<comment type="cofactor">
    <cofactor evidence="2 10">
        <name>Mg(2+)</name>
        <dbReference type="ChEBI" id="CHEBI:18420"/>
    </cofactor>
</comment>
<dbReference type="RefSeq" id="WP_345481075.1">
    <property type="nucleotide sequence ID" value="NZ_BAABLP010000004.1"/>
</dbReference>
<dbReference type="Proteomes" id="UP001500121">
    <property type="component" value="Unassembled WGS sequence"/>
</dbReference>
<dbReference type="PROSITE" id="PS50972">
    <property type="entry name" value="PTERIN_BINDING"/>
    <property type="match status" value="1"/>
</dbReference>
<dbReference type="EC" id="2.5.1.15" evidence="5 10"/>
<evidence type="ECO:0000313" key="13">
    <source>
        <dbReference type="Proteomes" id="UP001500121"/>
    </source>
</evidence>
<comment type="catalytic activity">
    <reaction evidence="1">
        <text>(7,8-dihydropterin-6-yl)methyl diphosphate + 4-aminobenzoate = 7,8-dihydropteroate + diphosphate</text>
        <dbReference type="Rhea" id="RHEA:19949"/>
        <dbReference type="ChEBI" id="CHEBI:17836"/>
        <dbReference type="ChEBI" id="CHEBI:17839"/>
        <dbReference type="ChEBI" id="CHEBI:33019"/>
        <dbReference type="ChEBI" id="CHEBI:72950"/>
        <dbReference type="EC" id="2.5.1.15"/>
    </reaction>
</comment>
<keyword evidence="13" id="KW-1185">Reference proteome</keyword>
<evidence type="ECO:0000256" key="5">
    <source>
        <dbReference type="ARBA" id="ARBA00012458"/>
    </source>
</evidence>
<evidence type="ECO:0000256" key="4">
    <source>
        <dbReference type="ARBA" id="ARBA00009503"/>
    </source>
</evidence>
<dbReference type="PANTHER" id="PTHR20941">
    <property type="entry name" value="FOLATE SYNTHESIS PROTEINS"/>
    <property type="match status" value="1"/>
</dbReference>
<evidence type="ECO:0000256" key="10">
    <source>
        <dbReference type="RuleBase" id="RU361205"/>
    </source>
</evidence>
<evidence type="ECO:0000256" key="3">
    <source>
        <dbReference type="ARBA" id="ARBA00004763"/>
    </source>
</evidence>
<comment type="pathway">
    <text evidence="3 10">Cofactor biosynthesis; tetrahydrofolate biosynthesis; 7,8-dihydrofolate from 2-amino-4-hydroxy-6-hydroxymethyl-7,8-dihydropteridine diphosphate and 4-aminobenzoate: step 1/2.</text>
</comment>
<dbReference type="InterPro" id="IPR000489">
    <property type="entry name" value="Pterin-binding_dom"/>
</dbReference>
<dbReference type="InterPro" id="IPR045031">
    <property type="entry name" value="DHP_synth-like"/>
</dbReference>
<organism evidence="12 13">
    <name type="scientific">Amnibacterium soli</name>
    <dbReference type="NCBI Taxonomy" id="1282736"/>
    <lineage>
        <taxon>Bacteria</taxon>
        <taxon>Bacillati</taxon>
        <taxon>Actinomycetota</taxon>
        <taxon>Actinomycetes</taxon>
        <taxon>Micrococcales</taxon>
        <taxon>Microbacteriaceae</taxon>
        <taxon>Amnibacterium</taxon>
    </lineage>
</organism>
<sequence>MPQPSTDPVVFGVLNVTPDSFSDGGRFLDPDAAVAHGLELARAGADVVDVGGESTRPGAQPVDPDEETRRVLPVVAGLVAAGVRVSIDTRRATVAAVAVEAGAAIVNDVDGGRDPGLLRVATEADVDLVLMHSRGPSASAGGYGDVVQEVAADLRARVDAALAAGVPAERLVVDPGIGFSKTGAENWRLLAHLEALRIDDLRMLVGVSRKRFLGELVEGDPEERDGVTAVLSALLAERSVWGLRVHDPAATRAAIEVVRRMRVAA</sequence>
<comment type="function">
    <text evidence="10">Catalyzes the condensation of para-aminobenzoate (pABA) with 6-hydroxymethyl-7,8-dihydropterin diphosphate (DHPt-PP) to form 7,8-dihydropteroate (H2Pte), the immediate precursor of folate derivatives.</text>
</comment>
<dbReference type="EMBL" id="BAABLP010000004">
    <property type="protein sequence ID" value="GAA4748297.1"/>
    <property type="molecule type" value="Genomic_DNA"/>
</dbReference>
<evidence type="ECO:0000259" key="11">
    <source>
        <dbReference type="PROSITE" id="PS50972"/>
    </source>
</evidence>
<evidence type="ECO:0000256" key="2">
    <source>
        <dbReference type="ARBA" id="ARBA00001946"/>
    </source>
</evidence>